<comment type="subcellular location">
    <subcellularLocation>
        <location evidence="1">Cell membrane</location>
        <topology evidence="1">Peripheral membrane protein</topology>
    </subcellularLocation>
</comment>
<name>A0A6G8FFT4_9MICO</name>
<feature type="domain" description="ABC transporter" evidence="6">
    <location>
        <begin position="24"/>
        <end position="137"/>
    </location>
</feature>
<dbReference type="EMBL" id="CP049934">
    <property type="protein sequence ID" value="QIM15194.1"/>
    <property type="molecule type" value="Genomic_DNA"/>
</dbReference>
<evidence type="ECO:0000256" key="4">
    <source>
        <dbReference type="ARBA" id="ARBA00022840"/>
    </source>
</evidence>
<dbReference type="KEGG" id="lins:G7067_00225"/>
<dbReference type="AlphaFoldDB" id="A0A6G8FFT4"/>
<dbReference type="GO" id="GO:0005886">
    <property type="term" value="C:plasma membrane"/>
    <property type="evidence" value="ECO:0007669"/>
    <property type="project" value="UniProtKB-SubCell"/>
</dbReference>
<keyword evidence="5" id="KW-0046">Antibiotic resistance</keyword>
<evidence type="ECO:0000256" key="2">
    <source>
        <dbReference type="ARBA" id="ARBA00022448"/>
    </source>
</evidence>
<accession>A0A6G8FFT4</accession>
<protein>
    <submittedName>
        <fullName evidence="7">ATP-binding cassette domain-containing protein</fullName>
    </submittedName>
</protein>
<dbReference type="GO" id="GO:0046677">
    <property type="term" value="P:response to antibiotic"/>
    <property type="evidence" value="ECO:0007669"/>
    <property type="project" value="UniProtKB-KW"/>
</dbReference>
<reference evidence="7 8" key="1">
    <citation type="submission" date="2020-03" db="EMBL/GenBank/DDBJ databases">
        <title>Leucobacter sp. nov., isolated from beetles.</title>
        <authorList>
            <person name="Hyun D.-W."/>
            <person name="Bae J.-W."/>
        </authorList>
    </citation>
    <scope>NUCLEOTIDE SEQUENCE [LARGE SCALE GENOMIC DNA]</scope>
    <source>
        <strain evidence="7 8">HDW9B</strain>
    </source>
</reference>
<dbReference type="GO" id="GO:0016887">
    <property type="term" value="F:ATP hydrolysis activity"/>
    <property type="evidence" value="ECO:0007669"/>
    <property type="project" value="InterPro"/>
</dbReference>
<evidence type="ECO:0000256" key="1">
    <source>
        <dbReference type="ARBA" id="ARBA00004202"/>
    </source>
</evidence>
<dbReference type="SUPFAM" id="SSF52540">
    <property type="entry name" value="P-loop containing nucleoside triphosphate hydrolases"/>
    <property type="match status" value="1"/>
</dbReference>
<keyword evidence="4 7" id="KW-0067">ATP-binding</keyword>
<keyword evidence="8" id="KW-1185">Reference proteome</keyword>
<dbReference type="Proteomes" id="UP000501387">
    <property type="component" value="Chromosome"/>
</dbReference>
<organism evidence="7 8">
    <name type="scientific">Leucobacter insecticola</name>
    <dbReference type="NCBI Taxonomy" id="2714934"/>
    <lineage>
        <taxon>Bacteria</taxon>
        <taxon>Bacillati</taxon>
        <taxon>Actinomycetota</taxon>
        <taxon>Actinomycetes</taxon>
        <taxon>Micrococcales</taxon>
        <taxon>Microbacteriaceae</taxon>
        <taxon>Leucobacter</taxon>
    </lineage>
</organism>
<sequence length="142" mass="14757">MTLEFDIPVRLSGAGRDFGAVRALSDVDLSITAGGTVGLLGPNGSGKTTMLSLISGLRVPSSGTVELFGCDPRDPKARVRLGVTPQHSGLVKSMTVLQLVQFIANHFVDHEPPEELLNAFGIATLANKRIGGLSGGSNAFCP</sequence>
<keyword evidence="2" id="KW-0813">Transport</keyword>
<dbReference type="InterPro" id="IPR027417">
    <property type="entry name" value="P-loop_NTPase"/>
</dbReference>
<dbReference type="RefSeq" id="WP_166321154.1">
    <property type="nucleotide sequence ID" value="NZ_CP049934.1"/>
</dbReference>
<evidence type="ECO:0000313" key="8">
    <source>
        <dbReference type="Proteomes" id="UP000501387"/>
    </source>
</evidence>
<evidence type="ECO:0000259" key="6">
    <source>
        <dbReference type="Pfam" id="PF00005"/>
    </source>
</evidence>
<dbReference type="Gene3D" id="3.40.50.300">
    <property type="entry name" value="P-loop containing nucleotide triphosphate hydrolases"/>
    <property type="match status" value="1"/>
</dbReference>
<dbReference type="PANTHER" id="PTHR42711:SF17">
    <property type="entry name" value="ABC TRANSPORTER ATP-BINDING PROTEIN"/>
    <property type="match status" value="1"/>
</dbReference>
<evidence type="ECO:0000313" key="7">
    <source>
        <dbReference type="EMBL" id="QIM15194.1"/>
    </source>
</evidence>
<dbReference type="Pfam" id="PF00005">
    <property type="entry name" value="ABC_tran"/>
    <property type="match status" value="1"/>
</dbReference>
<dbReference type="GO" id="GO:0005524">
    <property type="term" value="F:ATP binding"/>
    <property type="evidence" value="ECO:0007669"/>
    <property type="project" value="UniProtKB-KW"/>
</dbReference>
<dbReference type="InterPro" id="IPR050763">
    <property type="entry name" value="ABC_transporter_ATP-binding"/>
</dbReference>
<keyword evidence="3" id="KW-0547">Nucleotide-binding</keyword>
<evidence type="ECO:0000256" key="3">
    <source>
        <dbReference type="ARBA" id="ARBA00022741"/>
    </source>
</evidence>
<dbReference type="PANTHER" id="PTHR42711">
    <property type="entry name" value="ABC TRANSPORTER ATP-BINDING PROTEIN"/>
    <property type="match status" value="1"/>
</dbReference>
<dbReference type="InterPro" id="IPR003439">
    <property type="entry name" value="ABC_transporter-like_ATP-bd"/>
</dbReference>
<proteinExistence type="predicted"/>
<gene>
    <name evidence="7" type="ORF">G7067_00225</name>
</gene>
<evidence type="ECO:0000256" key="5">
    <source>
        <dbReference type="ARBA" id="ARBA00023251"/>
    </source>
</evidence>